<dbReference type="GO" id="GO:1990281">
    <property type="term" value="C:efflux pump complex"/>
    <property type="evidence" value="ECO:0007669"/>
    <property type="project" value="TreeGrafter"/>
</dbReference>
<dbReference type="PANTHER" id="PTHR30469">
    <property type="entry name" value="MULTIDRUG RESISTANCE PROTEIN MDTA"/>
    <property type="match status" value="1"/>
</dbReference>
<keyword evidence="2" id="KW-0732">Signal</keyword>
<accession>A0A418WFP0</accession>
<dbReference type="AlphaFoldDB" id="A0A418WFP0"/>
<dbReference type="GO" id="GO:0015562">
    <property type="term" value="F:efflux transmembrane transporter activity"/>
    <property type="evidence" value="ECO:0007669"/>
    <property type="project" value="TreeGrafter"/>
</dbReference>
<evidence type="ECO:0000256" key="1">
    <source>
        <dbReference type="ARBA" id="ARBA00009477"/>
    </source>
</evidence>
<dbReference type="PANTHER" id="PTHR30469:SF15">
    <property type="entry name" value="HLYD FAMILY OF SECRETION PROTEINS"/>
    <property type="match status" value="1"/>
</dbReference>
<dbReference type="Pfam" id="PF25973">
    <property type="entry name" value="BSH_CzcB"/>
    <property type="match status" value="1"/>
</dbReference>
<organism evidence="5 6">
    <name type="scientific">Oleomonas cavernae</name>
    <dbReference type="NCBI Taxonomy" id="2320859"/>
    <lineage>
        <taxon>Bacteria</taxon>
        <taxon>Pseudomonadati</taxon>
        <taxon>Pseudomonadota</taxon>
        <taxon>Alphaproteobacteria</taxon>
        <taxon>Acetobacterales</taxon>
        <taxon>Acetobacteraceae</taxon>
        <taxon>Oleomonas</taxon>
    </lineage>
</organism>
<comment type="caution">
    <text evidence="5">The sequence shown here is derived from an EMBL/GenBank/DDBJ whole genome shotgun (WGS) entry which is preliminary data.</text>
</comment>
<dbReference type="PROSITE" id="PS51257">
    <property type="entry name" value="PROKAR_LIPOPROTEIN"/>
    <property type="match status" value="1"/>
</dbReference>
<dbReference type="InterPro" id="IPR058647">
    <property type="entry name" value="BSH_CzcB-like"/>
</dbReference>
<evidence type="ECO:0000313" key="6">
    <source>
        <dbReference type="Proteomes" id="UP000284605"/>
    </source>
</evidence>
<comment type="similarity">
    <text evidence="1">Belongs to the membrane fusion protein (MFP) (TC 8.A.1) family.</text>
</comment>
<evidence type="ECO:0000259" key="4">
    <source>
        <dbReference type="Pfam" id="PF25973"/>
    </source>
</evidence>
<dbReference type="Proteomes" id="UP000284605">
    <property type="component" value="Unassembled WGS sequence"/>
</dbReference>
<dbReference type="RefSeq" id="WP_119779655.1">
    <property type="nucleotide sequence ID" value="NZ_QYUK01000011.1"/>
</dbReference>
<dbReference type="Gene3D" id="2.40.50.100">
    <property type="match status" value="1"/>
</dbReference>
<dbReference type="Gene3D" id="2.40.30.170">
    <property type="match status" value="1"/>
</dbReference>
<evidence type="ECO:0000313" key="5">
    <source>
        <dbReference type="EMBL" id="RJF88802.1"/>
    </source>
</evidence>
<dbReference type="OrthoDB" id="9806939at2"/>
<evidence type="ECO:0000259" key="3">
    <source>
        <dbReference type="Pfam" id="PF25967"/>
    </source>
</evidence>
<dbReference type="Gene3D" id="2.40.420.20">
    <property type="match status" value="1"/>
</dbReference>
<evidence type="ECO:0000256" key="2">
    <source>
        <dbReference type="SAM" id="SignalP"/>
    </source>
</evidence>
<proteinExistence type="inferred from homology"/>
<dbReference type="InterPro" id="IPR006143">
    <property type="entry name" value="RND_pump_MFP"/>
</dbReference>
<sequence>MRQRLLPIGLAFAGLLGLAACGDSTAQTTAGKTQPDQPVAAATVELAPDATAVRGTGMVAYKREVVLSFKITGIIQGFNVDMGDTVLAGQKLAILDAAEINAQWRETVASVEKAQRDIDRLAPLVGNGFATQARLDDARTALKLALAARDAIEFNRSLAEIRAPADGIVLSREVESGQIVPAGAAILTLGDTASGHVVRVGLADRDAVKISLGDPATVKVPGIERPLAAHVSRIAPKGDMRTGTFFIELAIDDSGRALPSGLIADALIHPASAINTSIVAIPTSAILEGFGPEGTVFVIDPATSTVTRRRVVFGSLSGGMVQVREGLSVGEQVVSVGAGYLREGDKVRVTDLIALRDEAPASATK</sequence>
<feature type="chain" id="PRO_5019098729" evidence="2">
    <location>
        <begin position="27"/>
        <end position="365"/>
    </location>
</feature>
<protein>
    <submittedName>
        <fullName evidence="5">Efflux RND transporter periplasmic adaptor subunit</fullName>
    </submittedName>
</protein>
<dbReference type="Gene3D" id="1.10.287.470">
    <property type="entry name" value="Helix hairpin bin"/>
    <property type="match status" value="1"/>
</dbReference>
<reference evidence="5 6" key="1">
    <citation type="submission" date="2018-09" db="EMBL/GenBank/DDBJ databases">
        <authorList>
            <person name="Zhu H."/>
        </authorList>
    </citation>
    <scope>NUCLEOTIDE SEQUENCE [LARGE SCALE GENOMIC DNA]</scope>
    <source>
        <strain evidence="5 6">K1W22B-8</strain>
    </source>
</reference>
<feature type="domain" description="Multidrug resistance protein MdtA-like C-terminal permuted SH3" evidence="3">
    <location>
        <begin position="279"/>
        <end position="337"/>
    </location>
</feature>
<feature type="domain" description="CzcB-like barrel-sandwich hybrid" evidence="4">
    <location>
        <begin position="66"/>
        <end position="191"/>
    </location>
</feature>
<name>A0A418WFP0_9PROT</name>
<gene>
    <name evidence="5" type="ORF">D3874_18930</name>
</gene>
<dbReference type="NCBIfam" id="TIGR01730">
    <property type="entry name" value="RND_mfp"/>
    <property type="match status" value="1"/>
</dbReference>
<feature type="signal peptide" evidence="2">
    <location>
        <begin position="1"/>
        <end position="26"/>
    </location>
</feature>
<dbReference type="EMBL" id="QYUK01000011">
    <property type="protein sequence ID" value="RJF88802.1"/>
    <property type="molecule type" value="Genomic_DNA"/>
</dbReference>
<dbReference type="Pfam" id="PF25967">
    <property type="entry name" value="RND-MFP_C"/>
    <property type="match status" value="1"/>
</dbReference>
<dbReference type="InterPro" id="IPR058627">
    <property type="entry name" value="MdtA-like_C"/>
</dbReference>
<dbReference type="SUPFAM" id="SSF111369">
    <property type="entry name" value="HlyD-like secretion proteins"/>
    <property type="match status" value="1"/>
</dbReference>
<keyword evidence="6" id="KW-1185">Reference proteome</keyword>